<dbReference type="PANTHER" id="PTHR22911">
    <property type="entry name" value="ACYL-MALONYL CONDENSING ENZYME-RELATED"/>
    <property type="match status" value="1"/>
</dbReference>
<dbReference type="SUPFAM" id="SSF103481">
    <property type="entry name" value="Multidrug resistance efflux transporter EmrE"/>
    <property type="match status" value="2"/>
</dbReference>
<comment type="caution">
    <text evidence="3">The sequence shown here is derived from an EMBL/GenBank/DDBJ whole genome shotgun (WGS) entry which is preliminary data.</text>
</comment>
<dbReference type="PANTHER" id="PTHR22911:SF135">
    <property type="entry name" value="BLR4310 PROTEIN"/>
    <property type="match status" value="1"/>
</dbReference>
<reference evidence="3 4" key="1">
    <citation type="submission" date="2021-12" db="EMBL/GenBank/DDBJ databases">
        <title>Siccirubricoccus leaddurans sp. nov., a high concentration Zn2+ tolerance bacterium.</title>
        <authorList>
            <person name="Cao Y."/>
        </authorList>
    </citation>
    <scope>NUCLEOTIDE SEQUENCE [LARGE SCALE GENOMIC DNA]</scope>
    <source>
        <strain evidence="3 4">KC 17139</strain>
    </source>
</reference>
<evidence type="ECO:0000313" key="3">
    <source>
        <dbReference type="EMBL" id="MCO6419656.1"/>
    </source>
</evidence>
<evidence type="ECO:0000256" key="1">
    <source>
        <dbReference type="SAM" id="Phobius"/>
    </source>
</evidence>
<dbReference type="InterPro" id="IPR037185">
    <property type="entry name" value="EmrE-like"/>
</dbReference>
<gene>
    <name evidence="3" type="ORF">JYK14_26320</name>
</gene>
<dbReference type="RefSeq" id="WP_252956341.1">
    <property type="nucleotide sequence ID" value="NZ_JAFIRR010000214.1"/>
</dbReference>
<protein>
    <submittedName>
        <fullName evidence="3">DMT family transporter</fullName>
    </submittedName>
</protein>
<feature type="transmembrane region" description="Helical" evidence="1">
    <location>
        <begin position="76"/>
        <end position="96"/>
    </location>
</feature>
<feature type="transmembrane region" description="Helical" evidence="1">
    <location>
        <begin position="46"/>
        <end position="64"/>
    </location>
</feature>
<accession>A0ABT1DCI6</accession>
<dbReference type="Proteomes" id="UP001523392">
    <property type="component" value="Unassembled WGS sequence"/>
</dbReference>
<keyword evidence="1" id="KW-0472">Membrane</keyword>
<dbReference type="Pfam" id="PF00892">
    <property type="entry name" value="EamA"/>
    <property type="match status" value="1"/>
</dbReference>
<name>A0ABT1DCI6_9PROT</name>
<keyword evidence="1" id="KW-1133">Transmembrane helix</keyword>
<dbReference type="EMBL" id="JAFIRR010000214">
    <property type="protein sequence ID" value="MCO6419656.1"/>
    <property type="molecule type" value="Genomic_DNA"/>
</dbReference>
<keyword evidence="4" id="KW-1185">Reference proteome</keyword>
<evidence type="ECO:0000259" key="2">
    <source>
        <dbReference type="Pfam" id="PF00892"/>
    </source>
</evidence>
<keyword evidence="1" id="KW-0812">Transmembrane</keyword>
<sequence>MASLAGMSTASPAAAGLGPACILASALLFSTAGVFTGLVTADPWTILVWRGAFAGLVLAAGTAWRGGWGALRPRRWLSRPALAVAACSTLGTLLFIHALRLTTVAEVTLLYATAPFLAAAFAWAWHGERPARSTLLASLLALAGVAVMTGAAPGRDGLAGNLLALGMTASIAAMMVIIRRHRTLPMLPAAALSAFASALLALPLARPLAVTGTEAAWLALFGAGQFGLGLLLLTEGSRLLPGARAALLGNAELPLAPLWVWLAFGSLPPPGTWLGGAVVALALAIDLKAQWNSAG</sequence>
<feature type="domain" description="EamA" evidence="2">
    <location>
        <begin position="18"/>
        <end position="149"/>
    </location>
</feature>
<proteinExistence type="predicted"/>
<feature type="transmembrane region" description="Helical" evidence="1">
    <location>
        <begin position="108"/>
        <end position="126"/>
    </location>
</feature>
<evidence type="ECO:0000313" key="4">
    <source>
        <dbReference type="Proteomes" id="UP001523392"/>
    </source>
</evidence>
<organism evidence="3 4">
    <name type="scientific">Siccirubricoccus soli</name>
    <dbReference type="NCBI Taxonomy" id="2899147"/>
    <lineage>
        <taxon>Bacteria</taxon>
        <taxon>Pseudomonadati</taxon>
        <taxon>Pseudomonadota</taxon>
        <taxon>Alphaproteobacteria</taxon>
        <taxon>Acetobacterales</taxon>
        <taxon>Roseomonadaceae</taxon>
        <taxon>Siccirubricoccus</taxon>
    </lineage>
</organism>
<feature type="transmembrane region" description="Helical" evidence="1">
    <location>
        <begin position="215"/>
        <end position="233"/>
    </location>
</feature>
<feature type="transmembrane region" description="Helical" evidence="1">
    <location>
        <begin position="158"/>
        <end position="178"/>
    </location>
</feature>
<feature type="transmembrane region" description="Helical" evidence="1">
    <location>
        <begin position="133"/>
        <end position="152"/>
    </location>
</feature>
<dbReference type="InterPro" id="IPR000620">
    <property type="entry name" value="EamA_dom"/>
</dbReference>
<feature type="transmembrane region" description="Helical" evidence="1">
    <location>
        <begin position="190"/>
        <end position="209"/>
    </location>
</feature>